<evidence type="ECO:0000313" key="10">
    <source>
        <dbReference type="EMBL" id="SPS05487.1"/>
    </source>
</evidence>
<evidence type="ECO:0000256" key="4">
    <source>
        <dbReference type="ARBA" id="ARBA00022475"/>
    </source>
</evidence>
<name>A0A2X0QVG7_9PROT</name>
<comment type="subcellular location">
    <subcellularLocation>
        <location evidence="1">Cell membrane</location>
        <topology evidence="1">Multi-pass membrane protein</topology>
    </subcellularLocation>
</comment>
<dbReference type="PANTHER" id="PTHR30294">
    <property type="entry name" value="MEMBRANE COMPONENT OF ABC TRANSPORTER YHHJ-RELATED"/>
    <property type="match status" value="1"/>
</dbReference>
<keyword evidence="6 8" id="KW-1133">Transmembrane helix</keyword>
<feature type="transmembrane region" description="Helical" evidence="8">
    <location>
        <begin position="350"/>
        <end position="373"/>
    </location>
</feature>
<evidence type="ECO:0000256" key="3">
    <source>
        <dbReference type="ARBA" id="ARBA00022448"/>
    </source>
</evidence>
<dbReference type="InterPro" id="IPR013525">
    <property type="entry name" value="ABC2_TM"/>
</dbReference>
<evidence type="ECO:0000259" key="9">
    <source>
        <dbReference type="PROSITE" id="PS51012"/>
    </source>
</evidence>
<reference evidence="10" key="1">
    <citation type="submission" date="2018-05" db="EMBL/GenBank/DDBJ databases">
        <authorList>
            <person name="Lanie J.A."/>
            <person name="Ng W.-L."/>
            <person name="Kazmierczak K.M."/>
            <person name="Andrzejewski T.M."/>
            <person name="Davidsen T.M."/>
            <person name="Wayne K.J."/>
            <person name="Tettelin H."/>
            <person name="Glass J.I."/>
            <person name="Rusch D."/>
            <person name="Podicherti R."/>
            <person name="Tsui H.-C.T."/>
            <person name="Winkler M.E."/>
        </authorList>
    </citation>
    <scope>NUCLEOTIDE SEQUENCE</scope>
    <source>
        <strain evidence="10">KNB</strain>
    </source>
</reference>
<feature type="domain" description="ABC transmembrane type-2" evidence="9">
    <location>
        <begin position="153"/>
        <end position="379"/>
    </location>
</feature>
<keyword evidence="5 8" id="KW-0812">Transmembrane</keyword>
<dbReference type="EMBL" id="LS423452">
    <property type="protein sequence ID" value="SPS05487.1"/>
    <property type="molecule type" value="Genomic_DNA"/>
</dbReference>
<feature type="transmembrane region" description="Helical" evidence="8">
    <location>
        <begin position="185"/>
        <end position="209"/>
    </location>
</feature>
<feature type="transmembrane region" description="Helical" evidence="8">
    <location>
        <begin position="265"/>
        <end position="287"/>
    </location>
</feature>
<dbReference type="Pfam" id="PF12698">
    <property type="entry name" value="ABC2_membrane_3"/>
    <property type="match status" value="1"/>
</dbReference>
<dbReference type="Gene3D" id="3.40.1710.10">
    <property type="entry name" value="abc type-2 transporter like domain"/>
    <property type="match status" value="1"/>
</dbReference>
<keyword evidence="7 8" id="KW-0472">Membrane</keyword>
<gene>
    <name evidence="10" type="primary">ybhS</name>
    <name evidence="10" type="ORF">NITFAB_1077</name>
</gene>
<feature type="transmembrane region" description="Helical" evidence="8">
    <location>
        <begin position="236"/>
        <end position="259"/>
    </location>
</feature>
<evidence type="ECO:0000256" key="5">
    <source>
        <dbReference type="ARBA" id="ARBA00022692"/>
    </source>
</evidence>
<dbReference type="PANTHER" id="PTHR30294:SF29">
    <property type="entry name" value="MULTIDRUG ABC TRANSPORTER PERMEASE YBHS-RELATED"/>
    <property type="match status" value="1"/>
</dbReference>
<protein>
    <submittedName>
        <fullName evidence="10">Putative transporter subunit: permease component of ABC superfamily</fullName>
    </submittedName>
</protein>
<dbReference type="PROSITE" id="PS51012">
    <property type="entry name" value="ABC_TM2"/>
    <property type="match status" value="1"/>
</dbReference>
<dbReference type="AlphaFoldDB" id="A0A2X0QVG7"/>
<keyword evidence="3" id="KW-0813">Transport</keyword>
<keyword evidence="4" id="KW-1003">Cell membrane</keyword>
<evidence type="ECO:0000256" key="7">
    <source>
        <dbReference type="ARBA" id="ARBA00023136"/>
    </source>
</evidence>
<sequence length="381" mass="42017">MIRNQIREHRQSIRRIIALTRKETWQILRDPSAIAIGVILPLLMLILFGYGLTFDIKNLPVAVVVEHTSENTSSAVSALRLSSYFDVHSVRTIAEAEHLMAQKKVRAILRFPPHFSRDVTNGDATLLVAVNASDPNTARIASNYVNGAISTWQTRDAKDGRPALEMANIVIENRMWFNEANQSQWFLVPGVIVLVMTLIGALMTSLVIAREWERGTFEALFATPVRPGEILLSKTIPYFIMGMLGLALSVIGSQLLFGVPLRGSLWLLVLVSSLYLLVALGIGLVISSVTKSQFLANQLTFLVTFPPAIMLSGFIFDIRSMPIGPQIVTHILPARYFVSSLQTLFLAGDVWAVILPDSAVLAVMAAVLMRIAIKSTRKKIG</sequence>
<evidence type="ECO:0000256" key="2">
    <source>
        <dbReference type="ARBA" id="ARBA00007783"/>
    </source>
</evidence>
<evidence type="ECO:0000256" key="1">
    <source>
        <dbReference type="ARBA" id="ARBA00004651"/>
    </source>
</evidence>
<dbReference type="InterPro" id="IPR047817">
    <property type="entry name" value="ABC2_TM_bact-type"/>
</dbReference>
<accession>A0A2X0QVG7</accession>
<evidence type="ECO:0000256" key="6">
    <source>
        <dbReference type="ARBA" id="ARBA00022989"/>
    </source>
</evidence>
<feature type="transmembrane region" description="Helical" evidence="8">
    <location>
        <begin position="299"/>
        <end position="316"/>
    </location>
</feature>
<evidence type="ECO:0000256" key="8">
    <source>
        <dbReference type="SAM" id="Phobius"/>
    </source>
</evidence>
<dbReference type="GO" id="GO:0140359">
    <property type="term" value="F:ABC-type transporter activity"/>
    <property type="evidence" value="ECO:0007669"/>
    <property type="project" value="InterPro"/>
</dbReference>
<dbReference type="InterPro" id="IPR051449">
    <property type="entry name" value="ABC-2_transporter_component"/>
</dbReference>
<proteinExistence type="inferred from homology"/>
<organism evidence="10">
    <name type="scientific">Candidatus Nitrotoga fabula</name>
    <dbReference type="NCBI Taxonomy" id="2182327"/>
    <lineage>
        <taxon>Bacteria</taxon>
        <taxon>Pseudomonadati</taxon>
        <taxon>Pseudomonadota</taxon>
        <taxon>Betaproteobacteria</taxon>
        <taxon>Nitrosomonadales</taxon>
        <taxon>Gallionellaceae</taxon>
        <taxon>Candidatus Nitrotoga</taxon>
    </lineage>
</organism>
<comment type="similarity">
    <text evidence="2">Belongs to the ABC-2 integral membrane protein family.</text>
</comment>
<feature type="transmembrane region" description="Helical" evidence="8">
    <location>
        <begin position="31"/>
        <end position="52"/>
    </location>
</feature>
<dbReference type="GO" id="GO:0005886">
    <property type="term" value="C:plasma membrane"/>
    <property type="evidence" value="ECO:0007669"/>
    <property type="project" value="UniProtKB-SubCell"/>
</dbReference>